<dbReference type="PANTHER" id="PTHR44757:SF2">
    <property type="entry name" value="BIOFILM ARCHITECTURE MAINTENANCE PROTEIN MBAA"/>
    <property type="match status" value="1"/>
</dbReference>
<dbReference type="PROSITE" id="PS50883">
    <property type="entry name" value="EAL"/>
    <property type="match status" value="1"/>
</dbReference>
<feature type="domain" description="EAL" evidence="1">
    <location>
        <begin position="318"/>
        <end position="572"/>
    </location>
</feature>
<feature type="domain" description="GGDEF" evidence="2">
    <location>
        <begin position="175"/>
        <end position="309"/>
    </location>
</feature>
<comment type="caution">
    <text evidence="3">The sequence shown here is derived from an EMBL/GenBank/DDBJ whole genome shotgun (WGS) entry which is preliminary data.</text>
</comment>
<evidence type="ECO:0000313" key="3">
    <source>
        <dbReference type="EMBL" id="MCC2120800.1"/>
    </source>
</evidence>
<dbReference type="SMART" id="SM00052">
    <property type="entry name" value="EAL"/>
    <property type="match status" value="1"/>
</dbReference>
<dbReference type="Gene3D" id="3.30.70.270">
    <property type="match status" value="1"/>
</dbReference>
<dbReference type="Pfam" id="PF00990">
    <property type="entry name" value="GGDEF"/>
    <property type="match status" value="1"/>
</dbReference>
<dbReference type="Pfam" id="PF00563">
    <property type="entry name" value="EAL"/>
    <property type="match status" value="1"/>
</dbReference>
<accession>A0AAE3A4Q7</accession>
<dbReference type="NCBIfam" id="TIGR00254">
    <property type="entry name" value="GGDEF"/>
    <property type="match status" value="1"/>
</dbReference>
<dbReference type="InterPro" id="IPR052155">
    <property type="entry name" value="Biofilm_reg_signaling"/>
</dbReference>
<proteinExistence type="predicted"/>
<evidence type="ECO:0000313" key="4">
    <source>
        <dbReference type="Proteomes" id="UP001197795"/>
    </source>
</evidence>
<dbReference type="RefSeq" id="WP_117466480.1">
    <property type="nucleotide sequence ID" value="NZ_JAJEPV010000044.1"/>
</dbReference>
<dbReference type="AlphaFoldDB" id="A0AAE3A4Q7"/>
<evidence type="ECO:0000259" key="2">
    <source>
        <dbReference type="PROSITE" id="PS50887"/>
    </source>
</evidence>
<dbReference type="SUPFAM" id="SSF55073">
    <property type="entry name" value="Nucleotide cyclase"/>
    <property type="match status" value="1"/>
</dbReference>
<dbReference type="CDD" id="cd01949">
    <property type="entry name" value="GGDEF"/>
    <property type="match status" value="1"/>
</dbReference>
<gene>
    <name evidence="3" type="ORF">LKD75_14590</name>
</gene>
<dbReference type="CDD" id="cd01948">
    <property type="entry name" value="EAL"/>
    <property type="match status" value="1"/>
</dbReference>
<dbReference type="PROSITE" id="PS50887">
    <property type="entry name" value="GGDEF"/>
    <property type="match status" value="1"/>
</dbReference>
<name>A0AAE3A4Q7_9FIRM</name>
<dbReference type="InterPro" id="IPR001633">
    <property type="entry name" value="EAL_dom"/>
</dbReference>
<dbReference type="Gene3D" id="3.20.20.450">
    <property type="entry name" value="EAL domain"/>
    <property type="match status" value="1"/>
</dbReference>
<dbReference type="SMART" id="SM00267">
    <property type="entry name" value="GGDEF"/>
    <property type="match status" value="1"/>
</dbReference>
<dbReference type="InterPro" id="IPR035919">
    <property type="entry name" value="EAL_sf"/>
</dbReference>
<keyword evidence="4" id="KW-1185">Reference proteome</keyword>
<sequence>MNELRYQLDLMRAMNQKLSAKERMYRLLCDTMDYAYIYYSFEKNTVTTLGKWDDFFDFQILDRRDFVKLQEMVDEPYVLALREMLFLEKSGRETDSVECMQRGKKTWLQFSSRIFYEDGRPTDQIIVVQNITKQKTQNEELLYMAYYDSLTGLYNRNYFVRLLTEFLRRAKEDNRLVSVLVIDIDDFRKVNDGLGIVAGDELVQQFGSFLKEFNGDDVIVCHLTSDVYCMAIYDPCGNKSVEHIHKKIVKRTREPFYLVGGQVLNITVSVGVAEYPEAATSALELINCAEIVMFKGKAMGKNRIQYFDTPILNDFLKNVELDSKLKEAVFENNFLLYYQPQYYAGNRKLRGVEALIRWKDGNGRMISPAKFIPIAEKNGTIIPIGNWVLEQSIRTFSEWRNRYGVPFVLSVNISALQYQKEDFVETLLNIIHKYDVDPDEIELEITESILIDDFSAVTEKMQLLKEYGIRISLDDFGTGFSSLSYLKKLPINTLKIDKSFTDTLLTDSATRIITESIVSMVKSLGFESIAEGVEEEQQYKYLRAVGCDIIQGYLFGKPLSQEEIEQLLQKMY</sequence>
<reference evidence="3 4" key="1">
    <citation type="submission" date="2021-10" db="EMBL/GenBank/DDBJ databases">
        <title>Anaerobic single-cell dispensing facilitates the cultivation of human gut bacteria.</title>
        <authorList>
            <person name="Afrizal A."/>
        </authorList>
    </citation>
    <scope>NUCLEOTIDE SEQUENCE [LARGE SCALE GENOMIC DNA]</scope>
    <source>
        <strain evidence="3 4">CLA-AA-H273</strain>
    </source>
</reference>
<organism evidence="3 4">
    <name type="scientific">Waltera acetigignens</name>
    <dbReference type="NCBI Taxonomy" id="2981769"/>
    <lineage>
        <taxon>Bacteria</taxon>
        <taxon>Bacillati</taxon>
        <taxon>Bacillota</taxon>
        <taxon>Clostridia</taxon>
        <taxon>Lachnospirales</taxon>
        <taxon>Lachnospiraceae</taxon>
        <taxon>Waltera</taxon>
    </lineage>
</organism>
<dbReference type="InterPro" id="IPR000160">
    <property type="entry name" value="GGDEF_dom"/>
</dbReference>
<dbReference type="PANTHER" id="PTHR44757">
    <property type="entry name" value="DIGUANYLATE CYCLASE DGCP"/>
    <property type="match status" value="1"/>
</dbReference>
<protein>
    <submittedName>
        <fullName evidence="3">Bifunctional diguanylate cyclase/phosphodiesterase</fullName>
    </submittedName>
</protein>
<dbReference type="InterPro" id="IPR043128">
    <property type="entry name" value="Rev_trsase/Diguanyl_cyclase"/>
</dbReference>
<evidence type="ECO:0000259" key="1">
    <source>
        <dbReference type="PROSITE" id="PS50883"/>
    </source>
</evidence>
<dbReference type="SUPFAM" id="SSF141868">
    <property type="entry name" value="EAL domain-like"/>
    <property type="match status" value="1"/>
</dbReference>
<dbReference type="EMBL" id="JAJEPV010000044">
    <property type="protein sequence ID" value="MCC2120800.1"/>
    <property type="molecule type" value="Genomic_DNA"/>
</dbReference>
<dbReference type="InterPro" id="IPR029787">
    <property type="entry name" value="Nucleotide_cyclase"/>
</dbReference>
<dbReference type="Proteomes" id="UP001197795">
    <property type="component" value="Unassembled WGS sequence"/>
</dbReference>